<keyword evidence="2" id="KW-0677">Repeat</keyword>
<evidence type="ECO:0000313" key="9">
    <source>
        <dbReference type="EMBL" id="CAJ1069171.1"/>
    </source>
</evidence>
<organism evidence="9 10">
    <name type="scientific">Xyrichtys novacula</name>
    <name type="common">Pearly razorfish</name>
    <name type="synonym">Hemipteronotus novacula</name>
    <dbReference type="NCBI Taxonomy" id="13765"/>
    <lineage>
        <taxon>Eukaryota</taxon>
        <taxon>Metazoa</taxon>
        <taxon>Chordata</taxon>
        <taxon>Craniata</taxon>
        <taxon>Vertebrata</taxon>
        <taxon>Euteleostomi</taxon>
        <taxon>Actinopterygii</taxon>
        <taxon>Neopterygii</taxon>
        <taxon>Teleostei</taxon>
        <taxon>Neoteleostei</taxon>
        <taxon>Acanthomorphata</taxon>
        <taxon>Eupercaria</taxon>
        <taxon>Labriformes</taxon>
        <taxon>Labridae</taxon>
        <taxon>Xyrichtys</taxon>
    </lineage>
</organism>
<gene>
    <name evidence="9" type="ORF">XNOV1_A016593</name>
</gene>
<evidence type="ECO:0000256" key="2">
    <source>
        <dbReference type="ARBA" id="ARBA00022737"/>
    </source>
</evidence>
<feature type="compositionally biased region" description="Basic and acidic residues" evidence="7">
    <location>
        <begin position="126"/>
        <end position="140"/>
    </location>
</feature>
<dbReference type="GO" id="GO:0008270">
    <property type="term" value="F:zinc ion binding"/>
    <property type="evidence" value="ECO:0007669"/>
    <property type="project" value="UniProtKB-KW"/>
</dbReference>
<dbReference type="Pfam" id="PF00096">
    <property type="entry name" value="zf-C2H2"/>
    <property type="match status" value="4"/>
</dbReference>
<dbReference type="Proteomes" id="UP001178508">
    <property type="component" value="Chromosome 12"/>
</dbReference>
<keyword evidence="5" id="KW-0238">DNA-binding</keyword>
<dbReference type="FunFam" id="3.30.160.60:FF:000176">
    <property type="entry name" value="zinc finger protein 70"/>
    <property type="match status" value="1"/>
</dbReference>
<keyword evidence="3 6" id="KW-0863">Zinc-finger</keyword>
<proteinExistence type="predicted"/>
<dbReference type="InterPro" id="IPR013087">
    <property type="entry name" value="Znf_C2H2_type"/>
</dbReference>
<feature type="domain" description="C2H2-type" evidence="8">
    <location>
        <begin position="365"/>
        <end position="393"/>
    </location>
</feature>
<evidence type="ECO:0000256" key="3">
    <source>
        <dbReference type="ARBA" id="ARBA00022771"/>
    </source>
</evidence>
<protein>
    <submittedName>
        <fullName evidence="9">Zinc finger protein 260-like</fullName>
    </submittedName>
</protein>
<feature type="compositionally biased region" description="Basic residues" evidence="7">
    <location>
        <begin position="257"/>
        <end position="281"/>
    </location>
</feature>
<evidence type="ECO:0000256" key="1">
    <source>
        <dbReference type="ARBA" id="ARBA00022723"/>
    </source>
</evidence>
<dbReference type="AlphaFoldDB" id="A0AAV1G583"/>
<accession>A0AAV1G583</accession>
<feature type="compositionally biased region" description="Polar residues" evidence="7">
    <location>
        <begin position="114"/>
        <end position="125"/>
    </location>
</feature>
<dbReference type="EMBL" id="OY660875">
    <property type="protein sequence ID" value="CAJ1069171.1"/>
    <property type="molecule type" value="Genomic_DNA"/>
</dbReference>
<dbReference type="GO" id="GO:0000981">
    <property type="term" value="F:DNA-binding transcription factor activity, RNA polymerase II-specific"/>
    <property type="evidence" value="ECO:0007669"/>
    <property type="project" value="TreeGrafter"/>
</dbReference>
<feature type="compositionally biased region" description="Basic and acidic residues" evidence="7">
    <location>
        <begin position="88"/>
        <end position="113"/>
    </location>
</feature>
<reference evidence="9" key="1">
    <citation type="submission" date="2023-08" db="EMBL/GenBank/DDBJ databases">
        <authorList>
            <person name="Alioto T."/>
            <person name="Alioto T."/>
            <person name="Gomez Garrido J."/>
        </authorList>
    </citation>
    <scope>NUCLEOTIDE SEQUENCE</scope>
</reference>
<evidence type="ECO:0000256" key="5">
    <source>
        <dbReference type="ARBA" id="ARBA00023125"/>
    </source>
</evidence>
<dbReference type="Gene3D" id="3.30.160.60">
    <property type="entry name" value="Classic Zinc Finger"/>
    <property type="match status" value="4"/>
</dbReference>
<dbReference type="GO" id="GO:0000978">
    <property type="term" value="F:RNA polymerase II cis-regulatory region sequence-specific DNA binding"/>
    <property type="evidence" value="ECO:0007669"/>
    <property type="project" value="TreeGrafter"/>
</dbReference>
<dbReference type="FunFam" id="3.30.160.60:FF:000557">
    <property type="entry name" value="zinc finger and SCAN domain-containing protein 29"/>
    <property type="match status" value="1"/>
</dbReference>
<evidence type="ECO:0000256" key="6">
    <source>
        <dbReference type="PROSITE-ProRule" id="PRU00042"/>
    </source>
</evidence>
<sequence>MMSQVNSLREFVNERLTAAAEEIFVVIKRTIVEYEEKIDRQRKLLDIALQPELKLSRIEQQIHTREEDLSNQQLCNQVENSSLDFEDPEHSHIKKEEGELCSSHDGEQLKPKQENNTSVLTSTPEENVHNEDTEHLTNECTQDEEKVGPFINRFANNHVGLEPNTEHPLLSHNTKTPDHTGGKHKKSRLITNTQGQETVCCVWTLVNHESNDSSLKPTTNQQLVFRGSYIAESQDQREHRPENSGATASEDTESTNLHHRIKSRGNNRRQSKPQTHRRRKEQCKICAKTFMFKANLKIHLRIHTGERPFLCKTCGKRFYDTSALNRHHRTHTGEKPYLCKICGKRFAQISGLTRHTRTHTGEKPYTCYACGRAFRYSFDLNTHRRKVHCGQEQQDPQRRMMEEN</sequence>
<dbReference type="SMART" id="SM00355">
    <property type="entry name" value="ZnF_C2H2"/>
    <property type="match status" value="4"/>
</dbReference>
<name>A0AAV1G583_XYRNO</name>
<evidence type="ECO:0000256" key="4">
    <source>
        <dbReference type="ARBA" id="ARBA00022833"/>
    </source>
</evidence>
<keyword evidence="1" id="KW-0479">Metal-binding</keyword>
<dbReference type="PANTHER" id="PTHR23235">
    <property type="entry name" value="KRUEPPEL-LIKE TRANSCRIPTION FACTOR"/>
    <property type="match status" value="1"/>
</dbReference>
<dbReference type="FunFam" id="3.30.160.60:FF:002343">
    <property type="entry name" value="Zinc finger protein 33A"/>
    <property type="match status" value="1"/>
</dbReference>
<evidence type="ECO:0000259" key="8">
    <source>
        <dbReference type="PROSITE" id="PS50157"/>
    </source>
</evidence>
<feature type="region of interest" description="Disordered" evidence="7">
    <location>
        <begin position="231"/>
        <end position="281"/>
    </location>
</feature>
<feature type="domain" description="C2H2-type" evidence="8">
    <location>
        <begin position="309"/>
        <end position="336"/>
    </location>
</feature>
<keyword evidence="4" id="KW-0862">Zinc</keyword>
<feature type="domain" description="C2H2-type" evidence="8">
    <location>
        <begin position="337"/>
        <end position="364"/>
    </location>
</feature>
<feature type="region of interest" description="Disordered" evidence="7">
    <location>
        <begin position="162"/>
        <end position="188"/>
    </location>
</feature>
<dbReference type="PANTHER" id="PTHR23235:SF120">
    <property type="entry name" value="KRUPPEL-LIKE FACTOR 15"/>
    <property type="match status" value="1"/>
</dbReference>
<feature type="region of interest" description="Disordered" evidence="7">
    <location>
        <begin position="84"/>
        <end position="140"/>
    </location>
</feature>
<dbReference type="PROSITE" id="PS00028">
    <property type="entry name" value="ZINC_FINGER_C2H2_1"/>
    <property type="match status" value="4"/>
</dbReference>
<feature type="domain" description="C2H2-type" evidence="8">
    <location>
        <begin position="281"/>
        <end position="308"/>
    </location>
</feature>
<dbReference type="PROSITE" id="PS50157">
    <property type="entry name" value="ZINC_FINGER_C2H2_2"/>
    <property type="match status" value="4"/>
</dbReference>
<evidence type="ECO:0000256" key="7">
    <source>
        <dbReference type="SAM" id="MobiDB-lite"/>
    </source>
</evidence>
<dbReference type="SUPFAM" id="SSF57667">
    <property type="entry name" value="beta-beta-alpha zinc fingers"/>
    <property type="match status" value="2"/>
</dbReference>
<evidence type="ECO:0000313" key="10">
    <source>
        <dbReference type="Proteomes" id="UP001178508"/>
    </source>
</evidence>
<dbReference type="InterPro" id="IPR036236">
    <property type="entry name" value="Znf_C2H2_sf"/>
</dbReference>
<keyword evidence="10" id="KW-1185">Reference proteome</keyword>